<dbReference type="Proteomes" id="UP000295411">
    <property type="component" value="Unassembled WGS sequence"/>
</dbReference>
<reference evidence="4 5" key="1">
    <citation type="submission" date="2019-03" db="EMBL/GenBank/DDBJ databases">
        <title>Arthrobacter sp. nov., an bacterium isolated from biocrust in Mu Us Desert.</title>
        <authorList>
            <person name="Lixiong L."/>
        </authorList>
    </citation>
    <scope>NUCLEOTIDE SEQUENCE [LARGE SCALE GENOMIC DNA]</scope>
    <source>
        <strain evidence="4 5">SLN-3</strain>
    </source>
</reference>
<dbReference type="Gene3D" id="1.20.120.1600">
    <property type="match status" value="1"/>
</dbReference>
<dbReference type="Pfam" id="PF00702">
    <property type="entry name" value="Hydrolase"/>
    <property type="match status" value="1"/>
</dbReference>
<evidence type="ECO:0000256" key="1">
    <source>
        <dbReference type="ARBA" id="ARBA00001946"/>
    </source>
</evidence>
<evidence type="ECO:0000313" key="4">
    <source>
        <dbReference type="EMBL" id="TDK27704.1"/>
    </source>
</evidence>
<dbReference type="GO" id="GO:0016787">
    <property type="term" value="F:hydrolase activity"/>
    <property type="evidence" value="ECO:0007669"/>
    <property type="project" value="UniProtKB-KW"/>
</dbReference>
<dbReference type="NCBIfam" id="TIGR01549">
    <property type="entry name" value="HAD-SF-IA-v1"/>
    <property type="match status" value="1"/>
</dbReference>
<dbReference type="OrthoDB" id="9810501at2"/>
<accession>A0A4V3AN27</accession>
<comment type="caution">
    <text evidence="4">The sequence shown here is derived from an EMBL/GenBank/DDBJ whole genome shotgun (WGS) entry which is preliminary data.</text>
</comment>
<dbReference type="PANTHER" id="PTHR46470">
    <property type="entry name" value="N-ACYLNEURAMINATE-9-PHOSPHATASE"/>
    <property type="match status" value="1"/>
</dbReference>
<name>A0A4V3AN27_9MICC</name>
<dbReference type="InterPro" id="IPR023214">
    <property type="entry name" value="HAD_sf"/>
</dbReference>
<dbReference type="GO" id="GO:0044281">
    <property type="term" value="P:small molecule metabolic process"/>
    <property type="evidence" value="ECO:0007669"/>
    <property type="project" value="UniProtKB-ARBA"/>
</dbReference>
<evidence type="ECO:0000256" key="2">
    <source>
        <dbReference type="ARBA" id="ARBA00022801"/>
    </source>
</evidence>
<keyword evidence="2 4" id="KW-0378">Hydrolase</keyword>
<organism evidence="4 5">
    <name type="scientific">Arthrobacter crusticola</name>
    <dbReference type="NCBI Taxonomy" id="2547960"/>
    <lineage>
        <taxon>Bacteria</taxon>
        <taxon>Bacillati</taxon>
        <taxon>Actinomycetota</taxon>
        <taxon>Actinomycetes</taxon>
        <taxon>Micrococcales</taxon>
        <taxon>Micrococcaceae</taxon>
        <taxon>Arthrobacter</taxon>
    </lineage>
</organism>
<protein>
    <submittedName>
        <fullName evidence="4">HAD family hydrolase</fullName>
    </submittedName>
</protein>
<comment type="cofactor">
    <cofactor evidence="1">
        <name>Mg(2+)</name>
        <dbReference type="ChEBI" id="CHEBI:18420"/>
    </cofactor>
</comment>
<dbReference type="NCBIfam" id="TIGR01509">
    <property type="entry name" value="HAD-SF-IA-v3"/>
    <property type="match status" value="1"/>
</dbReference>
<evidence type="ECO:0000256" key="3">
    <source>
        <dbReference type="ARBA" id="ARBA00022842"/>
    </source>
</evidence>
<gene>
    <name evidence="4" type="ORF">E2F48_00745</name>
</gene>
<dbReference type="RefSeq" id="WP_133402134.1">
    <property type="nucleotide sequence ID" value="NZ_SMTK01000001.1"/>
</dbReference>
<proteinExistence type="predicted"/>
<dbReference type="SFLD" id="SFLDG01129">
    <property type="entry name" value="C1.5:_HAD__Beta-PGM__Phosphata"/>
    <property type="match status" value="1"/>
</dbReference>
<dbReference type="SFLD" id="SFLDS00003">
    <property type="entry name" value="Haloacid_Dehalogenase"/>
    <property type="match status" value="1"/>
</dbReference>
<keyword evidence="5" id="KW-1185">Reference proteome</keyword>
<dbReference type="AlphaFoldDB" id="A0A4V3AN27"/>
<sequence>MSKGPGEGTPDIEGVLFDIDDTLVDLETAMGRTLHHIAGDAFGHLSDDDWAEYKRLFTTDPQGHYDAFLSGQLTFAEQRLRRARHAQAAFIADPLEGEAAHRWTSAYEATLPLHFRPYDDVMPLLDELQARGVPYGAVSNNVHDYQRAKLDRSGLSRIRVLVGIDAVGVAKPDPAIFHEGARRLGTDPARTLYVGDNPAIDARAADAAGLVGVWLDRRAAGSPATSGASDAPEAGADEAGTAAEGLRRITSLDAVLQFLPSFR</sequence>
<dbReference type="SUPFAM" id="SSF56784">
    <property type="entry name" value="HAD-like"/>
    <property type="match status" value="1"/>
</dbReference>
<dbReference type="PANTHER" id="PTHR46470:SF4">
    <property type="entry name" value="5-AMINO-6-(5-PHOSPHO-D-RIBITYLAMINO)URACIL PHOSPHATASE YIGB"/>
    <property type="match status" value="1"/>
</dbReference>
<dbReference type="InterPro" id="IPR051400">
    <property type="entry name" value="HAD-like_hydrolase"/>
</dbReference>
<dbReference type="InterPro" id="IPR006439">
    <property type="entry name" value="HAD-SF_hydro_IA"/>
</dbReference>
<dbReference type="InterPro" id="IPR036412">
    <property type="entry name" value="HAD-like_sf"/>
</dbReference>
<dbReference type="EMBL" id="SMTK01000001">
    <property type="protein sequence ID" value="TDK27704.1"/>
    <property type="molecule type" value="Genomic_DNA"/>
</dbReference>
<dbReference type="PRINTS" id="PR00413">
    <property type="entry name" value="HADHALOGNASE"/>
</dbReference>
<dbReference type="Gene3D" id="3.40.50.1000">
    <property type="entry name" value="HAD superfamily/HAD-like"/>
    <property type="match status" value="1"/>
</dbReference>
<evidence type="ECO:0000313" key="5">
    <source>
        <dbReference type="Proteomes" id="UP000295411"/>
    </source>
</evidence>
<keyword evidence="3" id="KW-0460">Magnesium</keyword>